<dbReference type="InterPro" id="IPR004100">
    <property type="entry name" value="ATPase_F1/V1/A1_a/bsu_N"/>
</dbReference>
<name>A0ABS9EK61_9BACT</name>
<dbReference type="InterPro" id="IPR013380">
    <property type="entry name" value="ATPase_T3SS_SctN"/>
</dbReference>
<evidence type="ECO:0000256" key="11">
    <source>
        <dbReference type="ARBA" id="ARBA00024442"/>
    </source>
</evidence>
<proteinExistence type="inferred from homology"/>
<comment type="caution">
    <text evidence="14">The sequence shown here is derived from an EMBL/GenBank/DDBJ whole genome shotgun (WGS) entry which is preliminary data.</text>
</comment>
<feature type="domain" description="AAA+ ATPase" evidence="13">
    <location>
        <begin position="164"/>
        <end position="346"/>
    </location>
</feature>
<evidence type="ECO:0000256" key="12">
    <source>
        <dbReference type="ARBA" id="ARBA00034006"/>
    </source>
</evidence>
<dbReference type="Gene3D" id="3.40.50.12240">
    <property type="match status" value="1"/>
</dbReference>
<accession>A0ABS9EK61</accession>
<keyword evidence="14" id="KW-0969">Cilium</keyword>
<dbReference type="EMBL" id="JAKGUD010000002">
    <property type="protein sequence ID" value="MCF4141593.1"/>
    <property type="molecule type" value="Genomic_DNA"/>
</dbReference>
<evidence type="ECO:0000259" key="13">
    <source>
        <dbReference type="SMART" id="SM00382"/>
    </source>
</evidence>
<dbReference type="RefSeq" id="WP_236098083.1">
    <property type="nucleotide sequence ID" value="NZ_JAKGUD010000002.1"/>
</dbReference>
<keyword evidence="3" id="KW-0963">Cytoplasm</keyword>
<dbReference type="CDD" id="cd18117">
    <property type="entry name" value="ATP-synt_flagellum-secretory_path_III_N"/>
    <property type="match status" value="1"/>
</dbReference>
<dbReference type="NCBIfam" id="TIGR01026">
    <property type="entry name" value="fliI_yscN"/>
    <property type="match status" value="1"/>
</dbReference>
<keyword evidence="7" id="KW-1278">Translocase</keyword>
<gene>
    <name evidence="14" type="primary">fliI</name>
    <name evidence="14" type="ORF">L2W38_02010</name>
</gene>
<dbReference type="InterPro" id="IPR050053">
    <property type="entry name" value="ATPase_alpha/beta_chains"/>
</dbReference>
<dbReference type="SUPFAM" id="SSF52540">
    <property type="entry name" value="P-loop containing nucleoside triphosphate hydrolases"/>
    <property type="match status" value="1"/>
</dbReference>
<evidence type="ECO:0000313" key="15">
    <source>
        <dbReference type="Proteomes" id="UP001200430"/>
    </source>
</evidence>
<keyword evidence="15" id="KW-1185">Reference proteome</keyword>
<keyword evidence="2" id="KW-0813">Transport</keyword>
<evidence type="ECO:0000256" key="8">
    <source>
        <dbReference type="ARBA" id="ARBA00023026"/>
    </source>
</evidence>
<dbReference type="Pfam" id="PF02874">
    <property type="entry name" value="ATP-synt_ab_N"/>
    <property type="match status" value="1"/>
</dbReference>
<dbReference type="Proteomes" id="UP001200430">
    <property type="component" value="Unassembled WGS sequence"/>
</dbReference>
<dbReference type="PANTHER" id="PTHR15184:SF9">
    <property type="entry name" value="SPI-1 TYPE 3 SECRETION SYSTEM ATPASE"/>
    <property type="match status" value="1"/>
</dbReference>
<dbReference type="InterPro" id="IPR000194">
    <property type="entry name" value="ATPase_F1/V1/A1_a/bsu_nucl-bd"/>
</dbReference>
<comment type="similarity">
    <text evidence="9">Belongs to the ATPase alpha/beta chains family. T3SS ATPase subfamily.</text>
</comment>
<dbReference type="CDD" id="cd01136">
    <property type="entry name" value="ATPase_flagellum-secretory_path_III"/>
    <property type="match status" value="1"/>
</dbReference>
<evidence type="ECO:0000256" key="7">
    <source>
        <dbReference type="ARBA" id="ARBA00022967"/>
    </source>
</evidence>
<evidence type="ECO:0000256" key="4">
    <source>
        <dbReference type="ARBA" id="ARBA00022741"/>
    </source>
</evidence>
<evidence type="ECO:0000256" key="1">
    <source>
        <dbReference type="ARBA" id="ARBA00004496"/>
    </source>
</evidence>
<dbReference type="Pfam" id="PF18269">
    <property type="entry name" value="T3SS_ATPase_C"/>
    <property type="match status" value="1"/>
</dbReference>
<keyword evidence="6" id="KW-0653">Protein transport</keyword>
<evidence type="ECO:0000256" key="9">
    <source>
        <dbReference type="ARBA" id="ARBA00024342"/>
    </source>
</evidence>
<keyword evidence="14" id="KW-0282">Flagellum</keyword>
<dbReference type="EC" id="7.4.2.8" evidence="10"/>
<dbReference type="NCBIfam" id="TIGR03497">
    <property type="entry name" value="FliI_clade2"/>
    <property type="match status" value="1"/>
</dbReference>
<dbReference type="InterPro" id="IPR005714">
    <property type="entry name" value="ATPase_T3SS_FliI/YscN"/>
</dbReference>
<dbReference type="SMART" id="SM00382">
    <property type="entry name" value="AAA"/>
    <property type="match status" value="1"/>
</dbReference>
<dbReference type="InterPro" id="IPR003593">
    <property type="entry name" value="AAA+_ATPase"/>
</dbReference>
<dbReference type="PANTHER" id="PTHR15184">
    <property type="entry name" value="ATP SYNTHASE"/>
    <property type="match status" value="1"/>
</dbReference>
<keyword evidence="4" id="KW-0547">Nucleotide-binding</keyword>
<keyword evidence="14" id="KW-0966">Cell projection</keyword>
<dbReference type="NCBIfam" id="TIGR02546">
    <property type="entry name" value="III_secr_ATP"/>
    <property type="match status" value="1"/>
</dbReference>
<keyword evidence="8" id="KW-0843">Virulence</keyword>
<organism evidence="14 15">
    <name type="scientific">Dethiosulfovibrio marinus</name>
    <dbReference type="NCBI Taxonomy" id="133532"/>
    <lineage>
        <taxon>Bacteria</taxon>
        <taxon>Thermotogati</taxon>
        <taxon>Synergistota</taxon>
        <taxon>Synergistia</taxon>
        <taxon>Synergistales</taxon>
        <taxon>Dethiosulfovibrionaceae</taxon>
        <taxon>Dethiosulfovibrio</taxon>
    </lineage>
</organism>
<dbReference type="InterPro" id="IPR040627">
    <property type="entry name" value="T3SS_ATPase_C"/>
</dbReference>
<evidence type="ECO:0000256" key="10">
    <source>
        <dbReference type="ARBA" id="ARBA00024382"/>
    </source>
</evidence>
<sequence length="448" mass="48269">MTKTVDFRHLLDSLDSRLSQRDLVRVNGRVTKVVGLVVESKGPDVRVGDLCDIRFRKGRKNLEAEVVGFRDDRVLLMPLGELRDIGPGCEVVSMGRPLGVNVGPGLLGRILDGLGRPMDEKGPVGSSEFYPLYATPPHPLRRQNISEPLPVGVRAVDGVLTLGRGQRIGIFAGSGVGKSTLLGMMARNTEAEINVIGLVGERGREVREFIERDLGPEGLKRSVLVVATSDQPPLVRLKAAFTATAVAEYFRDQGKDVLLMMDSVTRVAYAQREVGLAVGEPPATRGYTPSVFALLPRLLERAGAGTRGSITGIYTVLVEGDDMNEPVADSVRGILDGHVVLSRKIAARNFYPCIDILNSVSRVMPSIVDKGHLDGAGRIREVLARYAEAEDLIAIGAYHKGSNPRADWALDNLGDVEAFLRQGIGEASSFEETVGIISSIASKGMTGR</sequence>
<dbReference type="Pfam" id="PF00006">
    <property type="entry name" value="ATP-synt_ab"/>
    <property type="match status" value="1"/>
</dbReference>
<protein>
    <recommendedName>
        <fullName evidence="11">Type 3 secretion system ATPase</fullName>
        <ecNumber evidence="10">7.4.2.8</ecNumber>
    </recommendedName>
</protein>
<evidence type="ECO:0000313" key="14">
    <source>
        <dbReference type="EMBL" id="MCF4141593.1"/>
    </source>
</evidence>
<dbReference type="InterPro" id="IPR022425">
    <property type="entry name" value="FliI_clade2"/>
</dbReference>
<reference evidence="14 15" key="1">
    <citation type="submission" date="2022-01" db="EMBL/GenBank/DDBJ databases">
        <title>Dethiosulfovibrio faecalis sp. nov., a novel proteolytic, non-sulfur-reducing bacterium isolated from a marine aquaculture solid waste bioreactor.</title>
        <authorList>
            <person name="Grabowski S."/>
            <person name="Apolinario E."/>
            <person name="Schneider N."/>
            <person name="Marshall C.W."/>
            <person name="Sowers K.R."/>
        </authorList>
    </citation>
    <scope>NUCLEOTIDE SEQUENCE [LARGE SCALE GENOMIC DNA]</scope>
    <source>
        <strain evidence="14 15">DSM 12537</strain>
    </source>
</reference>
<evidence type="ECO:0000256" key="5">
    <source>
        <dbReference type="ARBA" id="ARBA00022840"/>
    </source>
</evidence>
<comment type="catalytic activity">
    <reaction evidence="12">
        <text>ATP + H2O + cellular proteinSide 1 = ADP + phosphate + cellular proteinSide 2.</text>
        <dbReference type="EC" id="7.4.2.8"/>
    </reaction>
</comment>
<evidence type="ECO:0000256" key="3">
    <source>
        <dbReference type="ARBA" id="ARBA00022490"/>
    </source>
</evidence>
<keyword evidence="5" id="KW-0067">ATP-binding</keyword>
<comment type="subcellular location">
    <subcellularLocation>
        <location evidence="1">Cytoplasm</location>
    </subcellularLocation>
</comment>
<evidence type="ECO:0000256" key="2">
    <source>
        <dbReference type="ARBA" id="ARBA00022448"/>
    </source>
</evidence>
<dbReference type="InterPro" id="IPR027417">
    <property type="entry name" value="P-loop_NTPase"/>
</dbReference>
<evidence type="ECO:0000256" key="6">
    <source>
        <dbReference type="ARBA" id="ARBA00022927"/>
    </source>
</evidence>